<reference evidence="6 7" key="1">
    <citation type="submission" date="2015-09" db="EMBL/GenBank/DDBJ databases">
        <title>Sorangium comparison.</title>
        <authorList>
            <person name="Zaburannyi N."/>
            <person name="Bunk B."/>
            <person name="Overmann J."/>
            <person name="Mueller R."/>
        </authorList>
    </citation>
    <scope>NUCLEOTIDE SEQUENCE [LARGE SCALE GENOMIC DNA]</scope>
    <source>
        <strain evidence="6 7">So ceGT47</strain>
    </source>
</reference>
<dbReference type="PANTHER" id="PTHR36923:SF3">
    <property type="entry name" value="FERREDOXIN"/>
    <property type="match status" value="1"/>
</dbReference>
<evidence type="ECO:0008006" key="8">
    <source>
        <dbReference type="Google" id="ProtNLM"/>
    </source>
</evidence>
<keyword evidence="4" id="KW-0408">Iron</keyword>
<dbReference type="EMBL" id="CP012670">
    <property type="protein sequence ID" value="AUX23278.1"/>
    <property type="molecule type" value="Genomic_DNA"/>
</dbReference>
<dbReference type="AlphaFoldDB" id="A0A4P2Q2T4"/>
<dbReference type="RefSeq" id="WP_129348325.1">
    <property type="nucleotide sequence ID" value="NZ_CP012670.1"/>
</dbReference>
<evidence type="ECO:0000313" key="7">
    <source>
        <dbReference type="Proteomes" id="UP000295781"/>
    </source>
</evidence>
<evidence type="ECO:0000256" key="3">
    <source>
        <dbReference type="ARBA" id="ARBA00022982"/>
    </source>
</evidence>
<accession>A0A4P2Q2T4</accession>
<protein>
    <recommendedName>
        <fullName evidence="8">Ferredoxin</fullName>
    </recommendedName>
</protein>
<evidence type="ECO:0000256" key="1">
    <source>
        <dbReference type="ARBA" id="ARBA00022448"/>
    </source>
</evidence>
<proteinExistence type="predicted"/>
<dbReference type="PANTHER" id="PTHR36923">
    <property type="entry name" value="FERREDOXIN"/>
    <property type="match status" value="1"/>
</dbReference>
<name>A0A4P2Q2T4_SORCE</name>
<evidence type="ECO:0000256" key="2">
    <source>
        <dbReference type="ARBA" id="ARBA00022723"/>
    </source>
</evidence>
<dbReference type="OrthoDB" id="164224at2"/>
<keyword evidence="1" id="KW-0813">Transport</keyword>
<dbReference type="Proteomes" id="UP000295781">
    <property type="component" value="Chromosome"/>
</dbReference>
<sequence>MKIIVDANLCEGNGVCEGIAPELFRLDSGGQLHVHAASDPTAEQRDRAARAVRYCPKGALRLVEDDHPIHQPERTQP</sequence>
<dbReference type="Gene3D" id="3.30.70.20">
    <property type="match status" value="1"/>
</dbReference>
<keyword evidence="3" id="KW-0249">Electron transport</keyword>
<gene>
    <name evidence="6" type="ORF">SOCEGT47_038010</name>
</gene>
<dbReference type="GO" id="GO:0051536">
    <property type="term" value="F:iron-sulfur cluster binding"/>
    <property type="evidence" value="ECO:0007669"/>
    <property type="project" value="UniProtKB-KW"/>
</dbReference>
<dbReference type="Pfam" id="PF13459">
    <property type="entry name" value="Fer4_15"/>
    <property type="match status" value="1"/>
</dbReference>
<evidence type="ECO:0000256" key="5">
    <source>
        <dbReference type="ARBA" id="ARBA00023014"/>
    </source>
</evidence>
<evidence type="ECO:0000313" key="6">
    <source>
        <dbReference type="EMBL" id="AUX23278.1"/>
    </source>
</evidence>
<organism evidence="6 7">
    <name type="scientific">Sorangium cellulosum</name>
    <name type="common">Polyangium cellulosum</name>
    <dbReference type="NCBI Taxonomy" id="56"/>
    <lineage>
        <taxon>Bacteria</taxon>
        <taxon>Pseudomonadati</taxon>
        <taxon>Myxococcota</taxon>
        <taxon>Polyangia</taxon>
        <taxon>Polyangiales</taxon>
        <taxon>Polyangiaceae</taxon>
        <taxon>Sorangium</taxon>
    </lineage>
</organism>
<keyword evidence="5" id="KW-0411">Iron-sulfur</keyword>
<dbReference type="GO" id="GO:0046872">
    <property type="term" value="F:metal ion binding"/>
    <property type="evidence" value="ECO:0007669"/>
    <property type="project" value="UniProtKB-KW"/>
</dbReference>
<dbReference type="InterPro" id="IPR051269">
    <property type="entry name" value="Fe-S_cluster_ET"/>
</dbReference>
<evidence type="ECO:0000256" key="4">
    <source>
        <dbReference type="ARBA" id="ARBA00023004"/>
    </source>
</evidence>
<dbReference type="SUPFAM" id="SSF54862">
    <property type="entry name" value="4Fe-4S ferredoxins"/>
    <property type="match status" value="1"/>
</dbReference>
<keyword evidence="2" id="KW-0479">Metal-binding</keyword>